<dbReference type="InterPro" id="IPR009014">
    <property type="entry name" value="Transketo_C/PFOR_II"/>
</dbReference>
<dbReference type="InterPro" id="IPR029061">
    <property type="entry name" value="THDP-binding"/>
</dbReference>
<evidence type="ECO:0000256" key="3">
    <source>
        <dbReference type="ARBA" id="ARBA00023052"/>
    </source>
</evidence>
<evidence type="ECO:0000313" key="5">
    <source>
        <dbReference type="EMBL" id="TLD40959.1"/>
    </source>
</evidence>
<accession>A0A533Q9M8</accession>
<dbReference type="Gene3D" id="3.40.50.920">
    <property type="match status" value="1"/>
</dbReference>
<dbReference type="SUPFAM" id="SSF52922">
    <property type="entry name" value="TK C-terminal domain-like"/>
    <property type="match status" value="1"/>
</dbReference>
<evidence type="ECO:0000256" key="1">
    <source>
        <dbReference type="ARBA" id="ARBA00001964"/>
    </source>
</evidence>
<dbReference type="InterPro" id="IPR005475">
    <property type="entry name" value="Transketolase-like_Pyr-bd"/>
</dbReference>
<organism evidence="5 6">
    <name type="scientific">Candidatus Jettenia ecosi</name>
    <dbReference type="NCBI Taxonomy" id="2494326"/>
    <lineage>
        <taxon>Bacteria</taxon>
        <taxon>Pseudomonadati</taxon>
        <taxon>Planctomycetota</taxon>
        <taxon>Candidatus Brocadiia</taxon>
        <taxon>Candidatus Brocadiales</taxon>
        <taxon>Candidatus Brocadiaceae</taxon>
        <taxon>Candidatus Jettenia</taxon>
    </lineage>
</organism>
<comment type="caution">
    <text evidence="5">The sequence shown here is derived from an EMBL/GenBank/DDBJ whole genome shotgun (WGS) entry which is preliminary data.</text>
</comment>
<keyword evidence="3" id="KW-0786">Thiamine pyrophosphate</keyword>
<dbReference type="PANTHER" id="PTHR43825:SF5">
    <property type="entry name" value="HYPOTHETICAL TRANSKETOLASE FAMILY PROTEIN"/>
    <property type="match status" value="1"/>
</dbReference>
<reference evidence="5 6" key="1">
    <citation type="submission" date="2019-04" db="EMBL/GenBank/DDBJ databases">
        <title>Genome of a novel bacterium Candidatus Jettenia ecosi reconstructed from metagenome of an anammox bioreactor.</title>
        <authorList>
            <person name="Mardanov A.V."/>
            <person name="Beletsky A.V."/>
            <person name="Ravin N.V."/>
            <person name="Botchkova E.A."/>
            <person name="Litti Y.V."/>
            <person name="Nozhevnikova A.N."/>
        </authorList>
    </citation>
    <scope>NUCLEOTIDE SEQUENCE [LARGE SCALE GENOMIC DNA]</scope>
    <source>
        <strain evidence="5">J2</strain>
    </source>
</reference>
<sequence>MRATFFSILENLYQDDKDIIILTADLGYKLFDNFQIISPERFYDVGIAEANMIGIASGLSLSGKNVYCYSIIPFLVMRAFEQIRVDIAYHNLNVKLIGVGGGFSYGLEGFTHFGLEDLALMRTLPNMSIVAPADPLEATCLANISYKHEGPMYIRLGKTGEPAVYDKIPNFQFGKAHIIKEGKTIAMFAIGNMVYIGKQVADLLAKKGLNLTLVNMHTLKPLDIETILQIASAHEILFSLEEHYVNGGLGSAIAEVLVENRCKCHFKRLGIPEKLGNYIGNADHLRHIYGLTPEKICEKILSEIKYLYHENYKV</sequence>
<dbReference type="FunFam" id="3.40.50.970:FF:000129">
    <property type="entry name" value="Transketolase"/>
    <property type="match status" value="1"/>
</dbReference>
<evidence type="ECO:0000259" key="4">
    <source>
        <dbReference type="SMART" id="SM00861"/>
    </source>
</evidence>
<dbReference type="Pfam" id="PF02779">
    <property type="entry name" value="Transket_pyr"/>
    <property type="match status" value="1"/>
</dbReference>
<dbReference type="InterPro" id="IPR033248">
    <property type="entry name" value="Transketolase_C"/>
</dbReference>
<dbReference type="CDD" id="cd07033">
    <property type="entry name" value="TPP_PYR_DXS_TK_like"/>
    <property type="match status" value="1"/>
</dbReference>
<name>A0A533Q9M8_9BACT</name>
<dbReference type="EMBL" id="SULG01000070">
    <property type="protein sequence ID" value="TLD40959.1"/>
    <property type="molecule type" value="Genomic_DNA"/>
</dbReference>
<evidence type="ECO:0000256" key="2">
    <source>
        <dbReference type="ARBA" id="ARBA00007131"/>
    </source>
</evidence>
<dbReference type="SMART" id="SM00861">
    <property type="entry name" value="Transket_pyr"/>
    <property type="match status" value="1"/>
</dbReference>
<dbReference type="PANTHER" id="PTHR43825">
    <property type="entry name" value="PYRUVATE DEHYDROGENASE E1 COMPONENT"/>
    <property type="match status" value="1"/>
</dbReference>
<comment type="cofactor">
    <cofactor evidence="1">
        <name>thiamine diphosphate</name>
        <dbReference type="ChEBI" id="CHEBI:58937"/>
    </cofactor>
</comment>
<dbReference type="Proteomes" id="UP000319783">
    <property type="component" value="Unassembled WGS sequence"/>
</dbReference>
<feature type="domain" description="Transketolase-like pyrimidine-binding" evidence="4">
    <location>
        <begin position="1"/>
        <end position="163"/>
    </location>
</feature>
<dbReference type="SUPFAM" id="SSF52518">
    <property type="entry name" value="Thiamin diphosphate-binding fold (THDP-binding)"/>
    <property type="match status" value="1"/>
</dbReference>
<proteinExistence type="inferred from homology"/>
<dbReference type="InterPro" id="IPR051157">
    <property type="entry name" value="PDH/Transketolase"/>
</dbReference>
<dbReference type="Pfam" id="PF02780">
    <property type="entry name" value="Transketolase_C"/>
    <property type="match status" value="1"/>
</dbReference>
<protein>
    <submittedName>
        <fullName evidence="5">Transketolase, C-terminal section</fullName>
    </submittedName>
</protein>
<evidence type="ECO:0000313" key="6">
    <source>
        <dbReference type="Proteomes" id="UP000319783"/>
    </source>
</evidence>
<dbReference type="Gene3D" id="3.40.50.970">
    <property type="match status" value="1"/>
</dbReference>
<gene>
    <name evidence="5" type="ORF">JETT_2794</name>
</gene>
<comment type="similarity">
    <text evidence="2">Belongs to the transketolase family.</text>
</comment>
<dbReference type="AlphaFoldDB" id="A0A533Q9M8"/>